<dbReference type="PANTHER" id="PTHR38221">
    <property type="entry name" value="BNAA04G14260D PROTEIN"/>
    <property type="match status" value="1"/>
</dbReference>
<keyword evidence="3" id="KW-1185">Reference proteome</keyword>
<reference evidence="2 3" key="1">
    <citation type="submission" date="2024-04" db="EMBL/GenBank/DDBJ databases">
        <title>The reference genome of an endangered Asteraceae, Deinandra increscens subsp. villosa, native to the Central Coast of California.</title>
        <authorList>
            <person name="Guilliams M."/>
            <person name="Hasenstab-Lehman K."/>
            <person name="Meyer R."/>
            <person name="Mcevoy S."/>
        </authorList>
    </citation>
    <scope>NUCLEOTIDE SEQUENCE [LARGE SCALE GENOMIC DNA]</scope>
    <source>
        <tissue evidence="2">Leaf</tissue>
    </source>
</reference>
<name>A0AAP0GLX3_9ASTR</name>
<dbReference type="PANTHER" id="PTHR38221:SF1">
    <property type="entry name" value="OVULE PROTEIN"/>
    <property type="match status" value="1"/>
</dbReference>
<gene>
    <name evidence="2" type="ORF">SSX86_029849</name>
</gene>
<protein>
    <submittedName>
        <fullName evidence="2">Uncharacterized protein</fullName>
    </submittedName>
</protein>
<sequence>MENSGDKFSSLIIPNCHHTASQEEKLQSCPFTRESPKDIQSSSSPAESPEQATGIEIVSLPDSFEEYQPSYPHNSTNDAHVAAATKTAAFSPMKVDDNDGEQERHRTVDLANDSDNLYTDPAKSVTENVETGAHQVFVEMPQQVTDKRKRQLPVSVKTQKQTIESSKREAFASLVDRVLKMVGEGKPRGGGDDVEVDFLETAKMRGLTLPRPRWWPAEGFKD</sequence>
<dbReference type="AlphaFoldDB" id="A0AAP0GLX3"/>
<organism evidence="2 3">
    <name type="scientific">Deinandra increscens subsp. villosa</name>
    <dbReference type="NCBI Taxonomy" id="3103831"/>
    <lineage>
        <taxon>Eukaryota</taxon>
        <taxon>Viridiplantae</taxon>
        <taxon>Streptophyta</taxon>
        <taxon>Embryophyta</taxon>
        <taxon>Tracheophyta</taxon>
        <taxon>Spermatophyta</taxon>
        <taxon>Magnoliopsida</taxon>
        <taxon>eudicotyledons</taxon>
        <taxon>Gunneridae</taxon>
        <taxon>Pentapetalae</taxon>
        <taxon>asterids</taxon>
        <taxon>campanulids</taxon>
        <taxon>Asterales</taxon>
        <taxon>Asteraceae</taxon>
        <taxon>Asteroideae</taxon>
        <taxon>Heliantheae alliance</taxon>
        <taxon>Madieae</taxon>
        <taxon>Madiinae</taxon>
        <taxon>Deinandra</taxon>
    </lineage>
</organism>
<evidence type="ECO:0000256" key="1">
    <source>
        <dbReference type="SAM" id="MobiDB-lite"/>
    </source>
</evidence>
<comment type="caution">
    <text evidence="2">The sequence shown here is derived from an EMBL/GenBank/DDBJ whole genome shotgun (WGS) entry which is preliminary data.</text>
</comment>
<dbReference type="EMBL" id="JBCNJP010000027">
    <property type="protein sequence ID" value="KAK9053217.1"/>
    <property type="molecule type" value="Genomic_DNA"/>
</dbReference>
<dbReference type="Proteomes" id="UP001408789">
    <property type="component" value="Unassembled WGS sequence"/>
</dbReference>
<feature type="compositionally biased region" description="Low complexity" evidence="1">
    <location>
        <begin position="40"/>
        <end position="52"/>
    </location>
</feature>
<feature type="region of interest" description="Disordered" evidence="1">
    <location>
        <begin position="1"/>
        <end position="54"/>
    </location>
</feature>
<evidence type="ECO:0000313" key="3">
    <source>
        <dbReference type="Proteomes" id="UP001408789"/>
    </source>
</evidence>
<proteinExistence type="predicted"/>
<evidence type="ECO:0000313" key="2">
    <source>
        <dbReference type="EMBL" id="KAK9053217.1"/>
    </source>
</evidence>
<accession>A0AAP0GLX3</accession>